<sequence length="84" mass="9514">MNATVQAYLRAFCDWNQSNWKGNLGIAKIAITAREARSTRMSPFFMQHRYEVDPIQIATKEAKTKHSASSSYYRRSPARAGDTG</sequence>
<feature type="region of interest" description="Disordered" evidence="1">
    <location>
        <begin position="61"/>
        <end position="84"/>
    </location>
</feature>
<accession>E3S687</accession>
<dbReference type="EMBL" id="GL537363">
    <property type="protein sequence ID" value="EFQ86512.1"/>
    <property type="molecule type" value="Genomic_DNA"/>
</dbReference>
<dbReference type="AlphaFoldDB" id="E3S687"/>
<dbReference type="HOGENOM" id="CLU_2528577_0_0_1"/>
<dbReference type="OrthoDB" id="5599418at2759"/>
<evidence type="ECO:0000313" key="2">
    <source>
        <dbReference type="EMBL" id="EFQ86512.1"/>
    </source>
</evidence>
<gene>
    <name evidence="2" type="ORF">PTT_18216</name>
</gene>
<organism evidence="3">
    <name type="scientific">Pyrenophora teres f. teres (strain 0-1)</name>
    <name type="common">Barley net blotch fungus</name>
    <name type="synonym">Drechslera teres f. teres</name>
    <dbReference type="NCBI Taxonomy" id="861557"/>
    <lineage>
        <taxon>Eukaryota</taxon>
        <taxon>Fungi</taxon>
        <taxon>Dikarya</taxon>
        <taxon>Ascomycota</taxon>
        <taxon>Pezizomycotina</taxon>
        <taxon>Dothideomycetes</taxon>
        <taxon>Pleosporomycetidae</taxon>
        <taxon>Pleosporales</taxon>
        <taxon>Pleosporineae</taxon>
        <taxon>Pleosporaceae</taxon>
        <taxon>Pyrenophora</taxon>
    </lineage>
</organism>
<dbReference type="KEGG" id="pte:PTT_18216"/>
<reference evidence="2 3" key="1">
    <citation type="journal article" date="2010" name="Genome Biol.">
        <title>A first genome assembly of the barley fungal pathogen Pyrenophora teres f. teres.</title>
        <authorList>
            <person name="Ellwood S.R."/>
            <person name="Liu Z."/>
            <person name="Syme R.A."/>
            <person name="Lai Z."/>
            <person name="Hane J.K."/>
            <person name="Keiper F."/>
            <person name="Moffat C.S."/>
            <person name="Oliver R.P."/>
            <person name="Friesen T.L."/>
        </authorList>
    </citation>
    <scope>NUCLEOTIDE SEQUENCE [LARGE SCALE GENOMIC DNA]</scope>
    <source>
        <strain evidence="2 3">0-1</strain>
    </source>
</reference>
<evidence type="ECO:0000256" key="1">
    <source>
        <dbReference type="SAM" id="MobiDB-lite"/>
    </source>
</evidence>
<keyword evidence="3" id="KW-1185">Reference proteome</keyword>
<name>E3S687_PYRTT</name>
<feature type="compositionally biased region" description="Low complexity" evidence="1">
    <location>
        <begin position="67"/>
        <end position="84"/>
    </location>
</feature>
<dbReference type="Proteomes" id="UP000001067">
    <property type="component" value="Unassembled WGS sequence"/>
</dbReference>
<evidence type="ECO:0000313" key="3">
    <source>
        <dbReference type="Proteomes" id="UP000001067"/>
    </source>
</evidence>
<protein>
    <submittedName>
        <fullName evidence="2">Uncharacterized protein</fullName>
    </submittedName>
</protein>
<proteinExistence type="predicted"/>